<sequence length="428" mass="43359">MSQLSRPLVAAFLSASILTACGGGGSSASAPGGVTVTAGENQVSLNWNAESGVEYWLWFKEGSTVAPGDKTASYRLKVSPPYLLTGLTNDTQYAFSLNGRKDGGEGGPGSSPLTATPRLAASSWTTGGTLGSGQTLRSVAYGLTTSSSSTYSYVAVGDRGAIFRTPDTDAGRHYVSSAALSWITPTGTAVDSSIDLKAVVYSTGIAKYIAVGSGGNIAYSTDISNWTTVPSATTGTTATLNAIASSGSTVVAVGDNGTIRYSTNGTSWSAPASVTPAVTANLRGVTYSTKGVWVAVGADGTVLTSTDASNWSATTQSGQLTAVSTVATTTNSVTTYYFVAVGSDGTVLTSTDASTWTTMVLGASLRTVAAGTRLVAMGSDGAIYTRELTGTTWTAQASPLPTTAMNGLIYAQNIYTAVGANSSSVYAY</sequence>
<dbReference type="InterPro" id="IPR036116">
    <property type="entry name" value="FN3_sf"/>
</dbReference>
<dbReference type="Gene3D" id="2.60.40.10">
    <property type="entry name" value="Immunoglobulins"/>
    <property type="match status" value="1"/>
</dbReference>
<keyword evidence="5" id="KW-1185">Reference proteome</keyword>
<feature type="domain" description="Fibronectin type-III" evidence="3">
    <location>
        <begin position="30"/>
        <end position="120"/>
    </location>
</feature>
<organism evidence="4 5">
    <name type="scientific">Zoogloea dura</name>
    <dbReference type="NCBI Taxonomy" id="2728840"/>
    <lineage>
        <taxon>Bacteria</taxon>
        <taxon>Pseudomonadati</taxon>
        <taxon>Pseudomonadota</taxon>
        <taxon>Betaproteobacteria</taxon>
        <taxon>Rhodocyclales</taxon>
        <taxon>Zoogloeaceae</taxon>
        <taxon>Zoogloea</taxon>
    </lineage>
</organism>
<feature type="region of interest" description="Disordered" evidence="1">
    <location>
        <begin position="97"/>
        <end position="117"/>
    </location>
</feature>
<dbReference type="PROSITE" id="PS50853">
    <property type="entry name" value="FN3"/>
    <property type="match status" value="1"/>
</dbReference>
<evidence type="ECO:0000259" key="3">
    <source>
        <dbReference type="PROSITE" id="PS50853"/>
    </source>
</evidence>
<dbReference type="AlphaFoldDB" id="A0A848FZK4"/>
<evidence type="ECO:0000313" key="5">
    <source>
        <dbReference type="Proteomes" id="UP000580043"/>
    </source>
</evidence>
<reference evidence="4 5" key="1">
    <citation type="submission" date="2020-04" db="EMBL/GenBank/DDBJ databases">
        <title>Zoogloea sp. G-4-1-14 isolated from soil.</title>
        <authorList>
            <person name="Dahal R.H."/>
        </authorList>
    </citation>
    <scope>NUCLEOTIDE SEQUENCE [LARGE SCALE GENOMIC DNA]</scope>
    <source>
        <strain evidence="4 5">G-4-1-14</strain>
    </source>
</reference>
<dbReference type="SUPFAM" id="SSF110296">
    <property type="entry name" value="Oligoxyloglucan reducing end-specific cellobiohydrolase"/>
    <property type="match status" value="1"/>
</dbReference>
<feature type="signal peptide" evidence="2">
    <location>
        <begin position="1"/>
        <end position="22"/>
    </location>
</feature>
<keyword evidence="2" id="KW-0732">Signal</keyword>
<dbReference type="PROSITE" id="PS51257">
    <property type="entry name" value="PROKAR_LIPOPROTEIN"/>
    <property type="match status" value="1"/>
</dbReference>
<dbReference type="InterPro" id="IPR013783">
    <property type="entry name" value="Ig-like_fold"/>
</dbReference>
<name>A0A848FZK4_9RHOO</name>
<evidence type="ECO:0000256" key="1">
    <source>
        <dbReference type="SAM" id="MobiDB-lite"/>
    </source>
</evidence>
<accession>A0A848FZK4</accession>
<dbReference type="InterPro" id="IPR003961">
    <property type="entry name" value="FN3_dom"/>
</dbReference>
<dbReference type="EMBL" id="JABBGA010000004">
    <property type="protein sequence ID" value="NML25348.1"/>
    <property type="molecule type" value="Genomic_DNA"/>
</dbReference>
<feature type="chain" id="PRO_5032785141" description="Fibronectin type-III domain-containing protein" evidence="2">
    <location>
        <begin position="23"/>
        <end position="428"/>
    </location>
</feature>
<evidence type="ECO:0000313" key="4">
    <source>
        <dbReference type="EMBL" id="NML25348.1"/>
    </source>
</evidence>
<proteinExistence type="predicted"/>
<dbReference type="RefSeq" id="WP_169144997.1">
    <property type="nucleotide sequence ID" value="NZ_JABBGA010000004.1"/>
</dbReference>
<comment type="caution">
    <text evidence="4">The sequence shown here is derived from an EMBL/GenBank/DDBJ whole genome shotgun (WGS) entry which is preliminary data.</text>
</comment>
<dbReference type="SUPFAM" id="SSF49265">
    <property type="entry name" value="Fibronectin type III"/>
    <property type="match status" value="1"/>
</dbReference>
<protein>
    <recommendedName>
        <fullName evidence="3">Fibronectin type-III domain-containing protein</fullName>
    </recommendedName>
</protein>
<evidence type="ECO:0000256" key="2">
    <source>
        <dbReference type="SAM" id="SignalP"/>
    </source>
</evidence>
<gene>
    <name evidence="4" type="ORF">HHL15_06315</name>
</gene>
<dbReference type="Proteomes" id="UP000580043">
    <property type="component" value="Unassembled WGS sequence"/>
</dbReference>
<dbReference type="SMART" id="SM00060">
    <property type="entry name" value="FN3"/>
    <property type="match status" value="1"/>
</dbReference>